<evidence type="ECO:0000313" key="1">
    <source>
        <dbReference type="EMBL" id="CAG8727813.1"/>
    </source>
</evidence>
<dbReference type="AlphaFoldDB" id="A0A9N9NFF1"/>
<dbReference type="EMBL" id="CAJVPV010024984">
    <property type="protein sequence ID" value="CAG8727813.1"/>
    <property type="molecule type" value="Genomic_DNA"/>
</dbReference>
<dbReference type="Proteomes" id="UP000789342">
    <property type="component" value="Unassembled WGS sequence"/>
</dbReference>
<organism evidence="1 2">
    <name type="scientific">Acaulospora morrowiae</name>
    <dbReference type="NCBI Taxonomy" id="94023"/>
    <lineage>
        <taxon>Eukaryota</taxon>
        <taxon>Fungi</taxon>
        <taxon>Fungi incertae sedis</taxon>
        <taxon>Mucoromycota</taxon>
        <taxon>Glomeromycotina</taxon>
        <taxon>Glomeromycetes</taxon>
        <taxon>Diversisporales</taxon>
        <taxon>Acaulosporaceae</taxon>
        <taxon>Acaulospora</taxon>
    </lineage>
</organism>
<accession>A0A9N9NFF1</accession>
<evidence type="ECO:0000313" key="2">
    <source>
        <dbReference type="Proteomes" id="UP000789342"/>
    </source>
</evidence>
<comment type="caution">
    <text evidence="1">The sequence shown here is derived from an EMBL/GenBank/DDBJ whole genome shotgun (WGS) entry which is preliminary data.</text>
</comment>
<name>A0A9N9NFF1_9GLOM</name>
<feature type="non-terminal residue" evidence="1">
    <location>
        <position position="151"/>
    </location>
</feature>
<keyword evidence="2" id="KW-1185">Reference proteome</keyword>
<sequence>NYALFNKQHYYFIQRALKTIFPQASTEEITKYEKQLSSVKNLDPVLIISPNQAWINQHGANMRILVVSFTSQPSPNSILYATIFALFVQTPSSFPLSSKLDTLMLNCTLLERRGYYQKWEYAIVISGKMIFSFIPLEENSTRISEIPIILY</sequence>
<gene>
    <name evidence="1" type="ORF">AMORRO_LOCUS13782</name>
</gene>
<proteinExistence type="predicted"/>
<protein>
    <submittedName>
        <fullName evidence="1">13915_t:CDS:1</fullName>
    </submittedName>
</protein>
<reference evidence="1" key="1">
    <citation type="submission" date="2021-06" db="EMBL/GenBank/DDBJ databases">
        <authorList>
            <person name="Kallberg Y."/>
            <person name="Tangrot J."/>
            <person name="Rosling A."/>
        </authorList>
    </citation>
    <scope>NUCLEOTIDE SEQUENCE</scope>
    <source>
        <strain evidence="1">CL551</strain>
    </source>
</reference>